<keyword evidence="3" id="KW-0540">Nuclease</keyword>
<protein>
    <recommendedName>
        <fullName evidence="9">Exosome complex component 10 homolog</fullName>
    </recommendedName>
</protein>
<keyword evidence="7" id="KW-0539">Nucleus</keyword>
<dbReference type="GO" id="GO:0000467">
    <property type="term" value="P:exonucleolytic trimming to generate mature 3'-end of 5.8S rRNA from tricistronic rRNA transcript (SSU-rRNA, 5.8S rRNA, LSU-rRNA)"/>
    <property type="evidence" value="ECO:0007669"/>
    <property type="project" value="InterPro"/>
</dbReference>
<dbReference type="InterPro" id="IPR002121">
    <property type="entry name" value="HRDC_dom"/>
</dbReference>
<feature type="compositionally biased region" description="Low complexity" evidence="10">
    <location>
        <begin position="807"/>
        <end position="818"/>
    </location>
</feature>
<dbReference type="InterPro" id="IPR012588">
    <property type="entry name" value="Exosome-assoc_fac_Rrp6_N"/>
</dbReference>
<sequence length="832" mass="95586">MSEEKQTETHEAFLPGFDTLTDYTQQALKTALLATKCSNDLPATGDDFDYYSSYQGVREVLDIEGNRILNIIQSILKYQSVKGNLTGSSSAVDLEDKFDVLIDANDQILERVGGWLDEASGIKKKETTLVVASATPKHNATASWNKKSSPGQGSNLSSYRLLTARNIQRPQMRFKDKIDNVNRPFVPCIRYKPNAMKTLEESMQLPEDITPEMTENPAFQYPHPYQHELTHLKPLQKSLDVSSPMDPKPLSETECTIVTTLEELKHLCNTLKTQEEIAIDLEHHSYRSFQGLTCLMQISTRTNDYIIDTLELRNELHLLNVVFTNPCILKVLHGADMDIGWLQRDLGLYVINMFDTGQAARVLNMARHSLAHLLQVYCQVEADKQYQLADWRIRPLPEELIKYAREDTHYLLYIYDRMRNELIERGNEQKNLLHSVIQKSTRVCAQVYRKPIYTDGLYMELYKKSKKVFNSRQLAALKNLYSWRDRIARVEDESIGYVLPNHMLLQISEILPRERQGVLACCNPIPPLVRQYLIEIHNIVMEAREVPLTTVTTPKIKEPSMYKHPKYNPDSLLNCTHDMSYQQKYQDWNTMLWVRSNPTLMKENPTLFGNNKESITILKKKPILTVFENYSPKEMTRAQRMAAAITATFVSPLSQYLPENKDEKHQQVFNNWMLMKHTAVKRKETPPTPTTSSGPPPAKRQKVEVKDTGDLLQPFGKLKSGHGRILGKDTDTETIRKKKKKRNMEEEGALELEEEEPAEEFTPYDYSKVNLNIFEGGTSKGEKKKVFDPNAGMRKRGRGSKVYKPQFSTAKSSKSSTFGKMDKSQKTQIWPK</sequence>
<evidence type="ECO:0000256" key="2">
    <source>
        <dbReference type="ARBA" id="ARBA00022552"/>
    </source>
</evidence>
<accession>A0A6J8DFE0</accession>
<evidence type="ECO:0000256" key="3">
    <source>
        <dbReference type="ARBA" id="ARBA00022722"/>
    </source>
</evidence>
<dbReference type="PANTHER" id="PTHR12124:SF47">
    <property type="entry name" value="EXOSOME COMPONENT 10"/>
    <property type="match status" value="1"/>
</dbReference>
<dbReference type="Proteomes" id="UP000507470">
    <property type="component" value="Unassembled WGS sequence"/>
</dbReference>
<dbReference type="GO" id="GO:0071044">
    <property type="term" value="P:histone mRNA catabolic process"/>
    <property type="evidence" value="ECO:0007669"/>
    <property type="project" value="TreeGrafter"/>
</dbReference>
<dbReference type="InterPro" id="IPR012337">
    <property type="entry name" value="RNaseH-like_sf"/>
</dbReference>
<dbReference type="FunFam" id="1.10.150.80:FF:000001">
    <property type="entry name" value="Putative exosome component 10"/>
    <property type="match status" value="1"/>
</dbReference>
<dbReference type="GO" id="GO:0071038">
    <property type="term" value="P:TRAMP-dependent tRNA surveillance pathway"/>
    <property type="evidence" value="ECO:0007669"/>
    <property type="project" value="TreeGrafter"/>
</dbReference>
<dbReference type="Pfam" id="PF01612">
    <property type="entry name" value="DNA_pol_A_exo1"/>
    <property type="match status" value="1"/>
</dbReference>
<dbReference type="SUPFAM" id="SSF53098">
    <property type="entry name" value="Ribonuclease H-like"/>
    <property type="match status" value="1"/>
</dbReference>
<evidence type="ECO:0000256" key="9">
    <source>
        <dbReference type="ARBA" id="ARBA00070365"/>
    </source>
</evidence>
<dbReference type="SUPFAM" id="SSF47819">
    <property type="entry name" value="HRDC-like"/>
    <property type="match status" value="1"/>
</dbReference>
<feature type="compositionally biased region" description="Basic and acidic residues" evidence="10">
    <location>
        <begin position="726"/>
        <end position="735"/>
    </location>
</feature>
<comment type="similarity">
    <text evidence="8">Belongs to the exosome component 10/RRP6 family.</text>
</comment>
<dbReference type="InterPro" id="IPR002562">
    <property type="entry name" value="3'-5'_exonuclease_dom"/>
</dbReference>
<comment type="subcellular location">
    <subcellularLocation>
        <location evidence="1">Nucleus</location>
    </subcellularLocation>
</comment>
<dbReference type="Pfam" id="PF00570">
    <property type="entry name" value="HRDC"/>
    <property type="match status" value="1"/>
</dbReference>
<gene>
    <name evidence="12" type="ORF">MCOR_40862</name>
</gene>
<evidence type="ECO:0000256" key="5">
    <source>
        <dbReference type="ARBA" id="ARBA00022835"/>
    </source>
</evidence>
<dbReference type="GO" id="GO:0000175">
    <property type="term" value="F:3'-5'-RNA exonuclease activity"/>
    <property type="evidence" value="ECO:0007669"/>
    <property type="project" value="InterPro"/>
</dbReference>
<dbReference type="OrthoDB" id="2250022at2759"/>
<keyword evidence="6" id="KW-0269">Exonuclease</keyword>
<evidence type="ECO:0000256" key="10">
    <source>
        <dbReference type="SAM" id="MobiDB-lite"/>
    </source>
</evidence>
<dbReference type="GO" id="GO:0003727">
    <property type="term" value="F:single-stranded RNA binding"/>
    <property type="evidence" value="ECO:0007669"/>
    <property type="project" value="TreeGrafter"/>
</dbReference>
<feature type="compositionally biased region" description="Acidic residues" evidence="10">
    <location>
        <begin position="746"/>
        <end position="759"/>
    </location>
</feature>
<proteinExistence type="inferred from homology"/>
<name>A0A6J8DFE0_MYTCO</name>
<evidence type="ECO:0000256" key="4">
    <source>
        <dbReference type="ARBA" id="ARBA00022801"/>
    </source>
</evidence>
<dbReference type="GO" id="GO:0005730">
    <property type="term" value="C:nucleolus"/>
    <property type="evidence" value="ECO:0007669"/>
    <property type="project" value="TreeGrafter"/>
</dbReference>
<feature type="domain" description="HRDC" evidence="11">
    <location>
        <begin position="470"/>
        <end position="550"/>
    </location>
</feature>
<dbReference type="GO" id="GO:0000166">
    <property type="term" value="F:nucleotide binding"/>
    <property type="evidence" value="ECO:0007669"/>
    <property type="project" value="InterPro"/>
</dbReference>
<evidence type="ECO:0000313" key="13">
    <source>
        <dbReference type="Proteomes" id="UP000507470"/>
    </source>
</evidence>
<dbReference type="SMART" id="SM00474">
    <property type="entry name" value="35EXOc"/>
    <property type="match status" value="1"/>
</dbReference>
<evidence type="ECO:0000259" key="11">
    <source>
        <dbReference type="PROSITE" id="PS50967"/>
    </source>
</evidence>
<keyword evidence="4 12" id="KW-0378">Hydrolase</keyword>
<dbReference type="InterPro" id="IPR045092">
    <property type="entry name" value="Rrp6-like"/>
</dbReference>
<dbReference type="CDD" id="cd06147">
    <property type="entry name" value="Rrp6p_like_exo"/>
    <property type="match status" value="1"/>
</dbReference>
<feature type="compositionally biased region" description="Pro residues" evidence="10">
    <location>
        <begin position="686"/>
        <end position="698"/>
    </location>
</feature>
<feature type="region of interest" description="Disordered" evidence="10">
    <location>
        <begin position="680"/>
        <end position="762"/>
    </location>
</feature>
<dbReference type="GO" id="GO:0000176">
    <property type="term" value="C:nuclear exosome (RNase complex)"/>
    <property type="evidence" value="ECO:0007669"/>
    <property type="project" value="InterPro"/>
</dbReference>
<dbReference type="GO" id="GO:0071039">
    <property type="term" value="P:nuclear polyadenylation-dependent CUT catabolic process"/>
    <property type="evidence" value="ECO:0007669"/>
    <property type="project" value="TreeGrafter"/>
</dbReference>
<dbReference type="InterPro" id="IPR044876">
    <property type="entry name" value="HRDC_dom_sf"/>
</dbReference>
<dbReference type="PANTHER" id="PTHR12124">
    <property type="entry name" value="POLYMYOSITIS/SCLERODERMA AUTOANTIGEN-RELATED"/>
    <property type="match status" value="1"/>
</dbReference>
<dbReference type="GO" id="GO:0071036">
    <property type="term" value="P:nuclear polyadenylation-dependent snoRNA catabolic process"/>
    <property type="evidence" value="ECO:0007669"/>
    <property type="project" value="TreeGrafter"/>
</dbReference>
<dbReference type="AlphaFoldDB" id="A0A6J8DFE0"/>
<dbReference type="SMART" id="SM00341">
    <property type="entry name" value="HRDC"/>
    <property type="match status" value="1"/>
</dbReference>
<dbReference type="EMBL" id="CACVKT020007413">
    <property type="protein sequence ID" value="CAC5407378.1"/>
    <property type="molecule type" value="Genomic_DNA"/>
</dbReference>
<dbReference type="GO" id="GO:0071051">
    <property type="term" value="P:poly(A)-dependent snoRNA 3'-end processing"/>
    <property type="evidence" value="ECO:0007669"/>
    <property type="project" value="TreeGrafter"/>
</dbReference>
<dbReference type="InterPro" id="IPR049559">
    <property type="entry name" value="Rrp6p-like_exo"/>
</dbReference>
<dbReference type="GO" id="GO:0071035">
    <property type="term" value="P:nuclear polyadenylation-dependent rRNA catabolic process"/>
    <property type="evidence" value="ECO:0007669"/>
    <property type="project" value="TreeGrafter"/>
</dbReference>
<dbReference type="FunFam" id="3.30.420.10:FF:000059">
    <property type="entry name" value="Exosome complex exonuclease Rrp6"/>
    <property type="match status" value="1"/>
</dbReference>
<dbReference type="Pfam" id="PF08066">
    <property type="entry name" value="PMC2NT"/>
    <property type="match status" value="1"/>
</dbReference>
<keyword evidence="2" id="KW-0698">rRNA processing</keyword>
<evidence type="ECO:0000256" key="7">
    <source>
        <dbReference type="ARBA" id="ARBA00023242"/>
    </source>
</evidence>
<evidence type="ECO:0000256" key="8">
    <source>
        <dbReference type="ARBA" id="ARBA00043957"/>
    </source>
</evidence>
<dbReference type="Gene3D" id="3.30.420.10">
    <property type="entry name" value="Ribonuclease H-like superfamily/Ribonuclease H"/>
    <property type="match status" value="1"/>
</dbReference>
<dbReference type="InterPro" id="IPR010997">
    <property type="entry name" value="HRDC-like_sf"/>
</dbReference>
<dbReference type="PROSITE" id="PS50967">
    <property type="entry name" value="HRDC"/>
    <property type="match status" value="1"/>
</dbReference>
<keyword evidence="13" id="KW-1185">Reference proteome</keyword>
<evidence type="ECO:0000256" key="6">
    <source>
        <dbReference type="ARBA" id="ARBA00022839"/>
    </source>
</evidence>
<reference evidence="12 13" key="1">
    <citation type="submission" date="2020-06" db="EMBL/GenBank/DDBJ databases">
        <authorList>
            <person name="Li R."/>
            <person name="Bekaert M."/>
        </authorList>
    </citation>
    <scope>NUCLEOTIDE SEQUENCE [LARGE SCALE GENOMIC DNA]</scope>
    <source>
        <strain evidence="13">wild</strain>
    </source>
</reference>
<organism evidence="12 13">
    <name type="scientific">Mytilus coruscus</name>
    <name type="common">Sea mussel</name>
    <dbReference type="NCBI Taxonomy" id="42192"/>
    <lineage>
        <taxon>Eukaryota</taxon>
        <taxon>Metazoa</taxon>
        <taxon>Spiralia</taxon>
        <taxon>Lophotrochozoa</taxon>
        <taxon>Mollusca</taxon>
        <taxon>Bivalvia</taxon>
        <taxon>Autobranchia</taxon>
        <taxon>Pteriomorphia</taxon>
        <taxon>Mytilida</taxon>
        <taxon>Mytiloidea</taxon>
        <taxon>Mytilidae</taxon>
        <taxon>Mytilinae</taxon>
        <taxon>Mytilus</taxon>
    </lineage>
</organism>
<dbReference type="GO" id="GO:0071037">
    <property type="term" value="P:nuclear polyadenylation-dependent snRNA catabolic process"/>
    <property type="evidence" value="ECO:0007669"/>
    <property type="project" value="TreeGrafter"/>
</dbReference>
<keyword evidence="5" id="KW-0271">Exosome</keyword>
<evidence type="ECO:0000256" key="1">
    <source>
        <dbReference type="ARBA" id="ARBA00004123"/>
    </source>
</evidence>
<feature type="region of interest" description="Disordered" evidence="10">
    <location>
        <begin position="775"/>
        <end position="832"/>
    </location>
</feature>
<evidence type="ECO:0000313" key="12">
    <source>
        <dbReference type="EMBL" id="CAC5407378.1"/>
    </source>
</evidence>
<dbReference type="Gene3D" id="1.10.150.80">
    <property type="entry name" value="HRDC domain"/>
    <property type="match status" value="1"/>
</dbReference>
<dbReference type="InterPro" id="IPR036397">
    <property type="entry name" value="RNaseH_sf"/>
</dbReference>
<dbReference type="GO" id="GO:0071040">
    <property type="term" value="P:nuclear polyadenylation-dependent antisense transcript catabolic process"/>
    <property type="evidence" value="ECO:0007669"/>
    <property type="project" value="TreeGrafter"/>
</dbReference>